<comment type="similarity">
    <text evidence="1">Belongs to the PIGL family.</text>
</comment>
<sequence length="289" mass="33666">MDTVKNFLSDCYNYLRTSLSSTSRKVRPTVGALFTQFGFYFTLYLILCYVMYVLSTFFRSHLSRSLYFDKLAKRVLVITAHPDDECMFFGPVIVRLVKSKCSVYVLCLSCGDASNGQLRKKELWDSCQSLGIPSEQILLCCSSLRADGKQSMWKSEELARLICDHVEAFEIDTIVTFDKLGVSGHENHIAIFRAVSFLNLRKWLPNCRIFLLDTLGFMRKYSSLMDCALTVFVSKNVFILSPYEHHVVKQAMAKHKTQFNWYRRLFMCFSRYSYVNSFYELPQFQEYPL</sequence>
<dbReference type="UniPathway" id="UPA00196"/>
<dbReference type="PANTHER" id="PTHR12993:SF11">
    <property type="entry name" value="N-ACETYLGLUCOSAMINYL-PHOSPHATIDYLINOSITOL DE-N-ACETYLASE"/>
    <property type="match status" value="1"/>
</dbReference>
<dbReference type="EMBL" id="GEBQ01016411">
    <property type="protein sequence ID" value="JAT23566.1"/>
    <property type="molecule type" value="Transcribed_RNA"/>
</dbReference>
<dbReference type="Pfam" id="PF02585">
    <property type="entry name" value="PIG-L"/>
    <property type="match status" value="1"/>
</dbReference>
<keyword evidence="3" id="KW-1133">Transmembrane helix</keyword>
<dbReference type="GO" id="GO:0000225">
    <property type="term" value="F:N-acetylglucosaminylphosphatidylinositol deacetylase activity"/>
    <property type="evidence" value="ECO:0007669"/>
    <property type="project" value="UniProtKB-EC"/>
</dbReference>
<accession>A0A1B6LIQ9</accession>
<dbReference type="InterPro" id="IPR024078">
    <property type="entry name" value="LmbE-like_dom_sf"/>
</dbReference>
<gene>
    <name evidence="4" type="ORF">g.9412</name>
</gene>
<dbReference type="InterPro" id="IPR003737">
    <property type="entry name" value="GlcNAc_PI_deacetylase-related"/>
</dbReference>
<dbReference type="GO" id="GO:0006506">
    <property type="term" value="P:GPI anchor biosynthetic process"/>
    <property type="evidence" value="ECO:0007669"/>
    <property type="project" value="UniProtKB-UniPathway"/>
</dbReference>
<feature type="transmembrane region" description="Helical" evidence="3">
    <location>
        <begin position="37"/>
        <end position="58"/>
    </location>
</feature>
<keyword evidence="3" id="KW-0812">Transmembrane</keyword>
<evidence type="ECO:0000256" key="3">
    <source>
        <dbReference type="SAM" id="Phobius"/>
    </source>
</evidence>
<dbReference type="AlphaFoldDB" id="A0A1B6LIQ9"/>
<evidence type="ECO:0000256" key="2">
    <source>
        <dbReference type="ARBA" id="ARBA00012176"/>
    </source>
</evidence>
<dbReference type="SUPFAM" id="SSF102588">
    <property type="entry name" value="LmbE-like"/>
    <property type="match status" value="1"/>
</dbReference>
<dbReference type="GO" id="GO:0016020">
    <property type="term" value="C:membrane"/>
    <property type="evidence" value="ECO:0007669"/>
    <property type="project" value="GOC"/>
</dbReference>
<proteinExistence type="inferred from homology"/>
<keyword evidence="3" id="KW-0472">Membrane</keyword>
<dbReference type="GO" id="GO:0005783">
    <property type="term" value="C:endoplasmic reticulum"/>
    <property type="evidence" value="ECO:0007669"/>
    <property type="project" value="TreeGrafter"/>
</dbReference>
<dbReference type="PANTHER" id="PTHR12993">
    <property type="entry name" value="N-ACETYLGLUCOSAMINYL-PHOSPHATIDYLINOSITOL DE-N-ACETYLASE-RELATED"/>
    <property type="match status" value="1"/>
</dbReference>
<reference evidence="4" key="1">
    <citation type="submission" date="2015-11" db="EMBL/GenBank/DDBJ databases">
        <title>De novo transcriptome assembly of four potential Pierce s Disease insect vectors from Arizona vineyards.</title>
        <authorList>
            <person name="Tassone E.E."/>
        </authorList>
    </citation>
    <scope>NUCLEOTIDE SEQUENCE</scope>
</reference>
<dbReference type="EC" id="3.5.1.89" evidence="2"/>
<evidence type="ECO:0000313" key="4">
    <source>
        <dbReference type="EMBL" id="JAT23566.1"/>
    </source>
</evidence>
<protein>
    <recommendedName>
        <fullName evidence="2">N-acetylglucosaminylphosphatidylinositol deacetylase</fullName>
        <ecNumber evidence="2">3.5.1.89</ecNumber>
    </recommendedName>
</protein>
<organism evidence="4">
    <name type="scientific">Graphocephala atropunctata</name>
    <dbReference type="NCBI Taxonomy" id="36148"/>
    <lineage>
        <taxon>Eukaryota</taxon>
        <taxon>Metazoa</taxon>
        <taxon>Ecdysozoa</taxon>
        <taxon>Arthropoda</taxon>
        <taxon>Hexapoda</taxon>
        <taxon>Insecta</taxon>
        <taxon>Pterygota</taxon>
        <taxon>Neoptera</taxon>
        <taxon>Paraneoptera</taxon>
        <taxon>Hemiptera</taxon>
        <taxon>Auchenorrhyncha</taxon>
        <taxon>Membracoidea</taxon>
        <taxon>Cicadellidae</taxon>
        <taxon>Cicadellinae</taxon>
        <taxon>Cicadellini</taxon>
        <taxon>Graphocephala</taxon>
    </lineage>
</organism>
<name>A0A1B6LIQ9_9HEMI</name>
<dbReference type="Gene3D" id="3.40.50.10320">
    <property type="entry name" value="LmbE-like"/>
    <property type="match status" value="1"/>
</dbReference>
<evidence type="ECO:0000256" key="1">
    <source>
        <dbReference type="ARBA" id="ARBA00006066"/>
    </source>
</evidence>